<dbReference type="PANTHER" id="PTHR45661">
    <property type="entry name" value="SURFACE ANTIGEN"/>
    <property type="match status" value="1"/>
</dbReference>
<accession>A0A7K0KI75</accession>
<dbReference type="InterPro" id="IPR053139">
    <property type="entry name" value="Surface_bspA-like"/>
</dbReference>
<dbReference type="AlphaFoldDB" id="A0A7K0KI75"/>
<dbReference type="SUPFAM" id="SSF52058">
    <property type="entry name" value="L domain-like"/>
    <property type="match status" value="1"/>
</dbReference>
<dbReference type="InterPro" id="IPR013783">
    <property type="entry name" value="Ig-like_fold"/>
</dbReference>
<sequence length="467" mass="52025">MRQLLKILLVLISMIMMACHSEESELGISWSQESARVLQSGIKNDYERKIIVLDFYTDNQVDVSVSSNETWIKPSVTINNRNGKLTIEIMENPGISSREGEVTLVVQGKTVIVNISQTGSPKVFADKDSYYLKSDKGNVVVHVKANGKLSAEIYPANCEWARVIKTTSCGDNEYVVNIGVDKNEGLGRIASLNFKIDGKTAIQDCGPCLIQEPTTFAEKTTIVTKKPGCLQVLMGNDIENLRHIRSLKLVGVINGLDFIMLKKLFLDKEESVEQYPINIDLSECSIIAGNKNPFEYFGWLPSTTFEEIFMYDEIPTGIFNNAVNLKQIVLPNNLKIVGRSAFRGCRNLKAINIPDYVEEINSKAFYNCVGLEEINLTSNSCLSSIGNQAFNTKSVLKDLTIPATVINVETEAFLGCSVSKLHLKWQEPLEVRIVPKTEGCTLCVPKGTAAIYRSTLNWLKFQNIIEE</sequence>
<dbReference type="Pfam" id="PF13004">
    <property type="entry name" value="BACON"/>
    <property type="match status" value="1"/>
</dbReference>
<dbReference type="InterPro" id="IPR032675">
    <property type="entry name" value="LRR_dom_sf"/>
</dbReference>
<proteinExistence type="predicted"/>
<feature type="domain" description="BACON" evidence="2">
    <location>
        <begin position="64"/>
        <end position="117"/>
    </location>
</feature>
<feature type="signal peptide" evidence="1">
    <location>
        <begin position="1"/>
        <end position="18"/>
    </location>
</feature>
<dbReference type="Pfam" id="PF13306">
    <property type="entry name" value="LRR_5"/>
    <property type="match status" value="1"/>
</dbReference>
<evidence type="ECO:0000313" key="3">
    <source>
        <dbReference type="EMBL" id="MST85641.1"/>
    </source>
</evidence>
<gene>
    <name evidence="3" type="ORF">FYJ73_13380</name>
</gene>
<dbReference type="CDD" id="cd14948">
    <property type="entry name" value="BACON"/>
    <property type="match status" value="1"/>
</dbReference>
<dbReference type="Gene3D" id="3.80.10.10">
    <property type="entry name" value="Ribonuclease Inhibitor"/>
    <property type="match status" value="1"/>
</dbReference>
<keyword evidence="4" id="KW-1185">Reference proteome</keyword>
<protein>
    <submittedName>
        <fullName evidence="3">Leucine-rich repeat protein</fullName>
    </submittedName>
</protein>
<dbReference type="Proteomes" id="UP000438914">
    <property type="component" value="Unassembled WGS sequence"/>
</dbReference>
<dbReference type="PANTHER" id="PTHR45661:SF3">
    <property type="entry name" value="IG-LIKE DOMAIN-CONTAINING PROTEIN"/>
    <property type="match status" value="1"/>
</dbReference>
<organism evidence="3 4">
    <name type="scientific">Hallella mizrahii</name>
    <dbReference type="NCBI Taxonomy" id="2606637"/>
    <lineage>
        <taxon>Bacteria</taxon>
        <taxon>Pseudomonadati</taxon>
        <taxon>Bacteroidota</taxon>
        <taxon>Bacteroidia</taxon>
        <taxon>Bacteroidales</taxon>
        <taxon>Prevotellaceae</taxon>
        <taxon>Hallella</taxon>
    </lineage>
</organism>
<evidence type="ECO:0000256" key="1">
    <source>
        <dbReference type="SAM" id="SignalP"/>
    </source>
</evidence>
<dbReference type="PROSITE" id="PS51257">
    <property type="entry name" value="PROKAR_LIPOPROTEIN"/>
    <property type="match status" value="1"/>
</dbReference>
<dbReference type="InterPro" id="IPR026906">
    <property type="entry name" value="LRR_5"/>
</dbReference>
<dbReference type="InterPro" id="IPR024361">
    <property type="entry name" value="BACON"/>
</dbReference>
<feature type="chain" id="PRO_5029685692" evidence="1">
    <location>
        <begin position="19"/>
        <end position="467"/>
    </location>
</feature>
<reference evidence="3 4" key="1">
    <citation type="submission" date="2019-08" db="EMBL/GenBank/DDBJ databases">
        <title>In-depth cultivation of the pig gut microbiome towards novel bacterial diversity and tailored functional studies.</title>
        <authorList>
            <person name="Wylensek D."/>
            <person name="Hitch T.C.A."/>
            <person name="Clavel T."/>
        </authorList>
    </citation>
    <scope>NUCLEOTIDE SEQUENCE [LARGE SCALE GENOMIC DNA]</scope>
    <source>
        <strain evidence="3 4">LKV-178-WT-2A</strain>
    </source>
</reference>
<dbReference type="EMBL" id="VUNG01000045">
    <property type="protein sequence ID" value="MST85641.1"/>
    <property type="molecule type" value="Genomic_DNA"/>
</dbReference>
<keyword evidence="1" id="KW-0732">Signal</keyword>
<name>A0A7K0KI75_9BACT</name>
<comment type="caution">
    <text evidence="3">The sequence shown here is derived from an EMBL/GenBank/DDBJ whole genome shotgun (WGS) entry which is preliminary data.</text>
</comment>
<evidence type="ECO:0000313" key="4">
    <source>
        <dbReference type="Proteomes" id="UP000438914"/>
    </source>
</evidence>
<dbReference type="Gene3D" id="2.60.40.10">
    <property type="entry name" value="Immunoglobulins"/>
    <property type="match status" value="1"/>
</dbReference>
<evidence type="ECO:0000259" key="2">
    <source>
        <dbReference type="Pfam" id="PF13004"/>
    </source>
</evidence>